<sequence>MKIQIHLALIISCISLNYAEDIISEEFDGLENEIAENIWSKFDNEILKTITASKALYDPSKSGIRSILKKQIQADLNSFKDGITATMVESAVPYGTHYQLINHTLYRQNNCLFPSRCEGNEHFLLKLTDLPDFEIIVNHRDYPQVSKHFNAKIPVFSFSKTDDYADIMYPAWSFWCGGPAIKLYPTGIGRWDKLRKLLMKEAEHWPWEEKKNKGFFRGSRTNSERDELIYLSREMPDLIDAAYTKNQAWKSVKDTLDAEPAPEVSFQEHCHYKYLFNFRGVAASFRYKHLFLCKSLVFHVGDEWKEFFYDVLKPWVHYVPIKKDYTRKDIRDILMFFKKHDTLAREIAANGYNLIKDHLKLSNVKWYWKNLLEEYIKLQNLTPEFNPALMRVT</sequence>
<feature type="chain" id="PRO_5042900797" description="Glycosyl transferase CAP10 domain-containing protein" evidence="7">
    <location>
        <begin position="20"/>
        <end position="393"/>
    </location>
</feature>
<evidence type="ECO:0000256" key="2">
    <source>
        <dbReference type="ARBA" id="ARBA00004922"/>
    </source>
</evidence>
<dbReference type="GO" id="GO:0006493">
    <property type="term" value="P:protein O-linked glycosylation"/>
    <property type="evidence" value="ECO:0007669"/>
    <property type="project" value="TreeGrafter"/>
</dbReference>
<comment type="similarity">
    <text evidence="3">Belongs to the glycosyltransferase 90 family.</text>
</comment>
<dbReference type="PANTHER" id="PTHR12203">
    <property type="entry name" value="KDEL LYS-ASP-GLU-LEU CONTAINING - RELATED"/>
    <property type="match status" value="1"/>
</dbReference>
<dbReference type="InterPro" id="IPR051091">
    <property type="entry name" value="O-Glucosyltr/Glycosyltrsf_90"/>
</dbReference>
<feature type="domain" description="Glycosyl transferase CAP10" evidence="8">
    <location>
        <begin position="129"/>
        <end position="382"/>
    </location>
</feature>
<gene>
    <name evidence="9" type="ORF">V9T40_003030</name>
</gene>
<dbReference type="PANTHER" id="PTHR12203:SF35">
    <property type="entry name" value="PROTEIN O-GLUCOSYLTRANSFERASE 1"/>
    <property type="match status" value="1"/>
</dbReference>
<reference evidence="9 10" key="1">
    <citation type="submission" date="2024-03" db="EMBL/GenBank/DDBJ databases">
        <title>Adaptation during the transition from Ophiocordyceps entomopathogen to insect associate is accompanied by gene loss and intensified selection.</title>
        <authorList>
            <person name="Ward C.M."/>
            <person name="Onetto C.A."/>
            <person name="Borneman A.R."/>
        </authorList>
    </citation>
    <scope>NUCLEOTIDE SEQUENCE [LARGE SCALE GENOMIC DNA]</scope>
    <source>
        <strain evidence="9">AWRI1</strain>
        <tissue evidence="9">Single Adult Female</tissue>
    </source>
</reference>
<dbReference type="Proteomes" id="UP001367676">
    <property type="component" value="Unassembled WGS sequence"/>
</dbReference>
<evidence type="ECO:0000256" key="1">
    <source>
        <dbReference type="ARBA" id="ARBA00004319"/>
    </source>
</evidence>
<evidence type="ECO:0000313" key="9">
    <source>
        <dbReference type="EMBL" id="KAK7603031.1"/>
    </source>
</evidence>
<dbReference type="EMBL" id="JBBCAQ010000006">
    <property type="protein sequence ID" value="KAK7603031.1"/>
    <property type="molecule type" value="Genomic_DNA"/>
</dbReference>
<dbReference type="Pfam" id="PF05686">
    <property type="entry name" value="Glyco_transf_90"/>
    <property type="match status" value="1"/>
</dbReference>
<evidence type="ECO:0000313" key="10">
    <source>
        <dbReference type="Proteomes" id="UP001367676"/>
    </source>
</evidence>
<dbReference type="AlphaFoldDB" id="A0AAN9TU96"/>
<dbReference type="GO" id="GO:0035251">
    <property type="term" value="F:UDP-glucosyltransferase activity"/>
    <property type="evidence" value="ECO:0007669"/>
    <property type="project" value="TreeGrafter"/>
</dbReference>
<evidence type="ECO:0000259" key="8">
    <source>
        <dbReference type="SMART" id="SM00672"/>
    </source>
</evidence>
<evidence type="ECO:0000256" key="3">
    <source>
        <dbReference type="ARBA" id="ARBA00010118"/>
    </source>
</evidence>
<dbReference type="InterPro" id="IPR006598">
    <property type="entry name" value="CAP10"/>
</dbReference>
<keyword evidence="10" id="KW-1185">Reference proteome</keyword>
<evidence type="ECO:0000256" key="5">
    <source>
        <dbReference type="ARBA" id="ARBA00022679"/>
    </source>
</evidence>
<comment type="pathway">
    <text evidence="2">Protein modification; protein glycosylation.</text>
</comment>
<protein>
    <recommendedName>
        <fullName evidence="8">Glycosyl transferase CAP10 domain-containing protein</fullName>
    </recommendedName>
</protein>
<comment type="caution">
    <text evidence="9">The sequence shown here is derived from an EMBL/GenBank/DDBJ whole genome shotgun (WGS) entry which is preliminary data.</text>
</comment>
<evidence type="ECO:0000256" key="7">
    <source>
        <dbReference type="SAM" id="SignalP"/>
    </source>
</evidence>
<dbReference type="SMART" id="SM00672">
    <property type="entry name" value="CAP10"/>
    <property type="match status" value="1"/>
</dbReference>
<keyword evidence="7" id="KW-0732">Signal</keyword>
<organism evidence="9 10">
    <name type="scientific">Parthenolecanium corni</name>
    <dbReference type="NCBI Taxonomy" id="536013"/>
    <lineage>
        <taxon>Eukaryota</taxon>
        <taxon>Metazoa</taxon>
        <taxon>Ecdysozoa</taxon>
        <taxon>Arthropoda</taxon>
        <taxon>Hexapoda</taxon>
        <taxon>Insecta</taxon>
        <taxon>Pterygota</taxon>
        <taxon>Neoptera</taxon>
        <taxon>Paraneoptera</taxon>
        <taxon>Hemiptera</taxon>
        <taxon>Sternorrhyncha</taxon>
        <taxon>Coccoidea</taxon>
        <taxon>Coccidae</taxon>
        <taxon>Parthenolecanium</taxon>
    </lineage>
</organism>
<name>A0AAN9TU96_9HEMI</name>
<evidence type="ECO:0000256" key="4">
    <source>
        <dbReference type="ARBA" id="ARBA00022676"/>
    </source>
</evidence>
<dbReference type="GO" id="GO:0045747">
    <property type="term" value="P:positive regulation of Notch signaling pathway"/>
    <property type="evidence" value="ECO:0007669"/>
    <property type="project" value="TreeGrafter"/>
</dbReference>
<feature type="signal peptide" evidence="7">
    <location>
        <begin position="1"/>
        <end position="19"/>
    </location>
</feature>
<comment type="function">
    <text evidence="6">Protein O-glucosyltransferase. Catalyzes the reaction that attaches glucose through an O-glycosidic linkage to a conserved serine residue found in the consensus sequence C-X-S-X-[PA]-C in epidermal growth factor-like repeats. Regulates Notch signaling by glucosylating Notch in the ER, glucosylation is required for the correct folding and cleavage of Notch.</text>
</comment>
<comment type="subcellular location">
    <subcellularLocation>
        <location evidence="1">Endoplasmic reticulum lumen</location>
    </subcellularLocation>
</comment>
<keyword evidence="4" id="KW-0328">Glycosyltransferase</keyword>
<dbReference type="GO" id="GO:0005788">
    <property type="term" value="C:endoplasmic reticulum lumen"/>
    <property type="evidence" value="ECO:0007669"/>
    <property type="project" value="UniProtKB-SubCell"/>
</dbReference>
<proteinExistence type="inferred from homology"/>
<dbReference type="GO" id="GO:0035252">
    <property type="term" value="F:UDP-xylosyltransferase activity"/>
    <property type="evidence" value="ECO:0007669"/>
    <property type="project" value="TreeGrafter"/>
</dbReference>
<evidence type="ECO:0000256" key="6">
    <source>
        <dbReference type="ARBA" id="ARBA00045690"/>
    </source>
</evidence>
<accession>A0AAN9TU96</accession>
<keyword evidence="5" id="KW-0808">Transferase</keyword>